<accession>A0A942DV98</accession>
<name>A0A942DV98_9HYPH</name>
<dbReference type="RefSeq" id="WP_188252808.1">
    <property type="nucleotide sequence ID" value="NZ_JABVCF010000001.1"/>
</dbReference>
<dbReference type="EMBL" id="JAGWCR010000001">
    <property type="protein sequence ID" value="MBS3647251.1"/>
    <property type="molecule type" value="Genomic_DNA"/>
</dbReference>
<dbReference type="AlphaFoldDB" id="A0A942DV98"/>
<evidence type="ECO:0000256" key="1">
    <source>
        <dbReference type="SAM" id="Phobius"/>
    </source>
</evidence>
<comment type="caution">
    <text evidence="2">The sequence shown here is derived from an EMBL/GenBank/DDBJ whole genome shotgun (WGS) entry which is preliminary data.</text>
</comment>
<feature type="transmembrane region" description="Helical" evidence="1">
    <location>
        <begin position="59"/>
        <end position="77"/>
    </location>
</feature>
<protein>
    <submittedName>
        <fullName evidence="2">Uncharacterized protein</fullName>
    </submittedName>
</protein>
<keyword evidence="3" id="KW-1185">Reference proteome</keyword>
<sequence length="78" mass="8251">MAYILLGAAFMFAGLVFMAGAAIWRGQLSGPGSSRSRLPTDTLEPAQRGVRFLGLQVNWPGIALFVLGAILLLIGAFD</sequence>
<keyword evidence="1" id="KW-1133">Transmembrane helix</keyword>
<dbReference type="Proteomes" id="UP000680348">
    <property type="component" value="Unassembled WGS sequence"/>
</dbReference>
<keyword evidence="1" id="KW-0812">Transmembrane</keyword>
<evidence type="ECO:0000313" key="3">
    <source>
        <dbReference type="Proteomes" id="UP000680348"/>
    </source>
</evidence>
<gene>
    <name evidence="2" type="ORF">KEU06_01245</name>
</gene>
<proteinExistence type="predicted"/>
<organism evidence="2 3">
    <name type="scientific">Pseudaminobacter soli</name>
    <name type="common">ex Zhang et al. 2022</name>
    <dbReference type="NCBI Taxonomy" id="2831468"/>
    <lineage>
        <taxon>Bacteria</taxon>
        <taxon>Pseudomonadati</taxon>
        <taxon>Pseudomonadota</taxon>
        <taxon>Alphaproteobacteria</taxon>
        <taxon>Hyphomicrobiales</taxon>
        <taxon>Phyllobacteriaceae</taxon>
        <taxon>Pseudaminobacter</taxon>
    </lineage>
</organism>
<reference evidence="2" key="1">
    <citation type="submission" date="2021-04" db="EMBL/GenBank/DDBJ databases">
        <title>Pseudaminobacter soli sp. nov., isolated from paddy soil contaminated by heavy metals.</title>
        <authorList>
            <person name="Zhang K."/>
        </authorList>
    </citation>
    <scope>NUCLEOTIDE SEQUENCE</scope>
    <source>
        <strain evidence="2">19-2017</strain>
    </source>
</reference>
<keyword evidence="1" id="KW-0472">Membrane</keyword>
<evidence type="ECO:0000313" key="2">
    <source>
        <dbReference type="EMBL" id="MBS3647251.1"/>
    </source>
</evidence>